<evidence type="ECO:0000259" key="5">
    <source>
        <dbReference type="Pfam" id="PF17210"/>
    </source>
</evidence>
<name>A0A1G2R1P9_9BACT</name>
<dbReference type="PANTHER" id="PTHR32305:SF15">
    <property type="entry name" value="PROTEIN RHSA-RELATED"/>
    <property type="match status" value="1"/>
</dbReference>
<dbReference type="Gene3D" id="2.180.10.10">
    <property type="entry name" value="RHS repeat-associated core"/>
    <property type="match status" value="3"/>
</dbReference>
<dbReference type="InterPro" id="IPR031325">
    <property type="entry name" value="RHS_repeat"/>
</dbReference>
<proteinExistence type="predicted"/>
<accession>A0A1G2R1P9</accession>
<gene>
    <name evidence="7" type="ORF">A3C04_03240</name>
</gene>
<evidence type="ECO:0008006" key="9">
    <source>
        <dbReference type="Google" id="ProtNLM"/>
    </source>
</evidence>
<dbReference type="NCBIfam" id="TIGR01643">
    <property type="entry name" value="YD_repeat_2x"/>
    <property type="match status" value="2"/>
</dbReference>
<comment type="subcellular location">
    <subcellularLocation>
        <location evidence="1">Secreted</location>
    </subcellularLocation>
</comment>
<dbReference type="Proteomes" id="UP000178092">
    <property type="component" value="Unassembled WGS sequence"/>
</dbReference>
<dbReference type="InterPro" id="IPR006530">
    <property type="entry name" value="YD"/>
</dbReference>
<dbReference type="InterPro" id="IPR056823">
    <property type="entry name" value="TEN-like_YD-shell"/>
</dbReference>
<keyword evidence="4" id="KW-0677">Repeat</keyword>
<dbReference type="InterPro" id="IPR022385">
    <property type="entry name" value="Rhs_assc_core"/>
</dbReference>
<dbReference type="Pfam" id="PF17210">
    <property type="entry name" value="SdrD_B"/>
    <property type="match status" value="1"/>
</dbReference>
<evidence type="ECO:0000313" key="8">
    <source>
        <dbReference type="Proteomes" id="UP000178092"/>
    </source>
</evidence>
<dbReference type="InterPro" id="IPR033764">
    <property type="entry name" value="Sdr_B"/>
</dbReference>
<dbReference type="InterPro" id="IPR050708">
    <property type="entry name" value="T6SS_VgrG/RHS"/>
</dbReference>
<dbReference type="AlphaFoldDB" id="A0A1G2R1P9"/>
<evidence type="ECO:0000259" key="6">
    <source>
        <dbReference type="Pfam" id="PF25023"/>
    </source>
</evidence>
<dbReference type="NCBIfam" id="TIGR03696">
    <property type="entry name" value="Rhs_assc_core"/>
    <property type="match status" value="1"/>
</dbReference>
<keyword evidence="3" id="KW-0732">Signal</keyword>
<dbReference type="Pfam" id="PF05593">
    <property type="entry name" value="RHS_repeat"/>
    <property type="match status" value="4"/>
</dbReference>
<dbReference type="EMBL" id="MHTV01000024">
    <property type="protein sequence ID" value="OHA66760.1"/>
    <property type="molecule type" value="Genomic_DNA"/>
</dbReference>
<dbReference type="SUPFAM" id="SSF117074">
    <property type="entry name" value="Hypothetical protein PA1324"/>
    <property type="match status" value="2"/>
</dbReference>
<feature type="domain" description="SD-repeat containing protein B" evidence="5">
    <location>
        <begin position="810"/>
        <end position="886"/>
    </location>
</feature>
<evidence type="ECO:0000256" key="3">
    <source>
        <dbReference type="ARBA" id="ARBA00022729"/>
    </source>
</evidence>
<comment type="caution">
    <text evidence="7">The sequence shown here is derived from an EMBL/GenBank/DDBJ whole genome shotgun (WGS) entry which is preliminary data.</text>
</comment>
<organism evidence="7 8">
    <name type="scientific">Candidatus Wildermuthbacteria bacterium RIFCSPHIGHO2_02_FULL_45_25</name>
    <dbReference type="NCBI Taxonomy" id="1802450"/>
    <lineage>
        <taxon>Bacteria</taxon>
        <taxon>Candidatus Wildermuthiibacteriota</taxon>
    </lineage>
</organism>
<dbReference type="Pfam" id="PF25023">
    <property type="entry name" value="TEN_YD-shell"/>
    <property type="match status" value="1"/>
</dbReference>
<keyword evidence="2" id="KW-0964">Secreted</keyword>
<reference evidence="7 8" key="1">
    <citation type="journal article" date="2016" name="Nat. Commun.">
        <title>Thousands of microbial genomes shed light on interconnected biogeochemical processes in an aquifer system.</title>
        <authorList>
            <person name="Anantharaman K."/>
            <person name="Brown C.T."/>
            <person name="Hug L.A."/>
            <person name="Sharon I."/>
            <person name="Castelle C.J."/>
            <person name="Probst A.J."/>
            <person name="Thomas B.C."/>
            <person name="Singh A."/>
            <person name="Wilkins M.J."/>
            <person name="Karaoz U."/>
            <person name="Brodie E.L."/>
            <person name="Williams K.H."/>
            <person name="Hubbard S.S."/>
            <person name="Banfield J.F."/>
        </authorList>
    </citation>
    <scope>NUCLEOTIDE SEQUENCE [LARGE SCALE GENOMIC DNA]</scope>
</reference>
<evidence type="ECO:0000256" key="2">
    <source>
        <dbReference type="ARBA" id="ARBA00022525"/>
    </source>
</evidence>
<dbReference type="GO" id="GO:0005576">
    <property type="term" value="C:extracellular region"/>
    <property type="evidence" value="ECO:0007669"/>
    <property type="project" value="UniProtKB-SubCell"/>
</dbReference>
<evidence type="ECO:0000256" key="4">
    <source>
        <dbReference type="ARBA" id="ARBA00022737"/>
    </source>
</evidence>
<feature type="domain" description="Teneurin-like YD-shell" evidence="6">
    <location>
        <begin position="935"/>
        <end position="1228"/>
    </location>
</feature>
<protein>
    <recommendedName>
        <fullName evidence="9">SD-repeat containing protein B domain-containing protein</fullName>
    </recommendedName>
</protein>
<evidence type="ECO:0000256" key="1">
    <source>
        <dbReference type="ARBA" id="ARBA00004613"/>
    </source>
</evidence>
<evidence type="ECO:0000313" key="7">
    <source>
        <dbReference type="EMBL" id="OHA66760.1"/>
    </source>
</evidence>
<sequence>MVGAEVEVGYLPSHVYRDSAGLPNKLPFVIQMLHKITYKDLVFNTTSTKSFEYHQPHYFYDSANVFTREYAGFHEVIVEDDSAITKTYFHQSELASDNSQSSSQGEFEDHISKKGMAYRHEWYDKANQLQKSQIIKWGKRDLGNGRFLITRDRITKLDWDENATHRDSAEEFAYDLYGNVVEEIEWGEVIADTNTGTFIDTGSDRRTTRIGYALNAAVNIVSLAQSQELLDQTGSRLHENRFYYDNLGLGSVTKGNLTKQETWQTGISYIDIERTYNSLGLVIQEKDPRDNTITYTYDAFNLYPAAITNAKGHVAMYEYDYATGKVTKTTDSNNRVYETTYDGFGRITEERVPDPSSSGTLVAKKTSTYRDTSIPRSIQQIHYIDSTNAVNTFIYYDGFDRKIQERKETEEKNIFKVKDFVYNSLGLIEKESLPYFDAGGGWTSRKADEYLYATFSYDALKRAKTVQNSVGVTTNTYDQWKTVTIDAEDHIKGLIKDAHDQLAQVEEYEGGDIYTTTYAYNGLGNVVRMADSAGNVRNFSYDGLGRRIRAEDLHAPADTIFGVWTYIYDPAGNLSQSVNPKGQKVKYTYDELNRLLSEDFMSAAGIERTNVYDMGTDGIGRLALVTAPGVKTMYEYNGRGEIIAEKRTVNNIEYVTSNQYDRQGNTTSILYPDGAQARYEYNAGGLLEKVAKKEKEAGRVYTLKGMAFEDVNGDGIWNSGTEPGLPSWEVSLKYPDGKQLAEVTNTDGYFEFIYDIVPGTYLLCEQVKLGWTQVFPKTANKCHSVSVKNADAARNFGNQKSGTEQQSYSIKGRVYEDKNQDGEKNEGDADLNYQILELKDGNGKILKATATDANGLYEFVGLFSGSYRVCVEAREGWKRTQPKTSSGCHELSILQTSESRNFGLYNATVDGFIEVIRDIDYSPTDKMVSVVFGNGVTTEYEYDNAKLYRLSRLRTQNSSVDLQNISYEYDKVGNIMRMRDSSRTNAAKNADYAYDELYRLQSAIVSNAAQGNNYTETYSYDRIGNLKEKSGTGMYRYEGNISTSYANPHAATAVGGVEYAYDANGNLLSDGQQTYFWNYQNRLTRIAKNGITHNYQYDHEGNRIVASEGNSQTIYPNKLYNVEGSKITKHIFANGSAVAAVEKNGYKVSTHYLHNDHLDGSSVVSDAKGAIEQLLDYYPFGSIRLDEKSSAFDEQRKFTGHEYDTETNLHYAGQRYYDQDVGRFVSENAVALNPPRKEFQGALQSP</sequence>
<dbReference type="PANTHER" id="PTHR32305">
    <property type="match status" value="1"/>
</dbReference>